<evidence type="ECO:0000256" key="1">
    <source>
        <dbReference type="ARBA" id="ARBA00022801"/>
    </source>
</evidence>
<dbReference type="InterPro" id="IPR050698">
    <property type="entry name" value="MBL"/>
</dbReference>
<dbReference type="SUPFAM" id="SSF56281">
    <property type="entry name" value="Metallo-hydrolase/oxidoreductase"/>
    <property type="match status" value="1"/>
</dbReference>
<dbReference type="Pfam" id="PF00753">
    <property type="entry name" value="Lactamase_B"/>
    <property type="match status" value="1"/>
</dbReference>
<dbReference type="RefSeq" id="WP_182489568.1">
    <property type="nucleotide sequence ID" value="NZ_BAAAOV010000002.1"/>
</dbReference>
<dbReference type="Pfam" id="PF07521">
    <property type="entry name" value="RMMBL"/>
    <property type="match status" value="1"/>
</dbReference>
<dbReference type="InterPro" id="IPR022712">
    <property type="entry name" value="Beta_Casp"/>
</dbReference>
<reference evidence="4 5" key="1">
    <citation type="submission" date="2020-07" db="EMBL/GenBank/DDBJ databases">
        <title>Sequencing the genomes of 1000 actinobacteria strains.</title>
        <authorList>
            <person name="Klenk H.-P."/>
        </authorList>
    </citation>
    <scope>NUCLEOTIDE SEQUENCE [LARGE SCALE GENOMIC DNA]</scope>
    <source>
        <strain evidence="4 5">DSM 19663</strain>
    </source>
</reference>
<keyword evidence="5" id="KW-1185">Reference proteome</keyword>
<evidence type="ECO:0000259" key="2">
    <source>
        <dbReference type="SMART" id="SM00849"/>
    </source>
</evidence>
<dbReference type="PANTHER" id="PTHR11203:SF37">
    <property type="entry name" value="INTEGRATOR COMPLEX SUBUNIT 11"/>
    <property type="match status" value="1"/>
</dbReference>
<accession>A0A839E4N7</accession>
<dbReference type="Gene3D" id="3.60.15.10">
    <property type="entry name" value="Ribonuclease Z/Hydroxyacylglutathione hydrolase-like"/>
    <property type="match status" value="1"/>
</dbReference>
<dbReference type="PANTHER" id="PTHR11203">
    <property type="entry name" value="CLEAVAGE AND POLYADENYLATION SPECIFICITY FACTOR FAMILY MEMBER"/>
    <property type="match status" value="1"/>
</dbReference>
<evidence type="ECO:0000313" key="4">
    <source>
        <dbReference type="EMBL" id="MBA8846750.1"/>
    </source>
</evidence>
<dbReference type="Proteomes" id="UP000585905">
    <property type="component" value="Unassembled WGS sequence"/>
</dbReference>
<dbReference type="InterPro" id="IPR036866">
    <property type="entry name" value="RibonucZ/Hydroxyglut_hydro"/>
</dbReference>
<dbReference type="InterPro" id="IPR001279">
    <property type="entry name" value="Metallo-B-lactamas"/>
</dbReference>
<organism evidence="4 5">
    <name type="scientific">Microcella alkalica</name>
    <dbReference type="NCBI Taxonomy" id="355930"/>
    <lineage>
        <taxon>Bacteria</taxon>
        <taxon>Bacillati</taxon>
        <taxon>Actinomycetota</taxon>
        <taxon>Actinomycetes</taxon>
        <taxon>Micrococcales</taxon>
        <taxon>Microbacteriaceae</taxon>
        <taxon>Microcella</taxon>
    </lineage>
</organism>
<evidence type="ECO:0000259" key="3">
    <source>
        <dbReference type="SMART" id="SM01027"/>
    </source>
</evidence>
<dbReference type="SMART" id="SM01027">
    <property type="entry name" value="Beta-Casp"/>
    <property type="match status" value="1"/>
</dbReference>
<name>A0A839E4N7_9MICO</name>
<dbReference type="CDD" id="cd16295">
    <property type="entry name" value="TTHA0252-CPSF-like_MBL-fold"/>
    <property type="match status" value="1"/>
</dbReference>
<dbReference type="GO" id="GO:0004521">
    <property type="term" value="F:RNA endonuclease activity"/>
    <property type="evidence" value="ECO:0007669"/>
    <property type="project" value="TreeGrafter"/>
</dbReference>
<dbReference type="SMART" id="SM00849">
    <property type="entry name" value="Lactamase_B"/>
    <property type="match status" value="1"/>
</dbReference>
<dbReference type="InterPro" id="IPR011108">
    <property type="entry name" value="RMMBL"/>
</dbReference>
<dbReference type="EMBL" id="JACGWX010000001">
    <property type="protein sequence ID" value="MBA8846750.1"/>
    <property type="molecule type" value="Genomic_DNA"/>
</dbReference>
<proteinExistence type="predicted"/>
<comment type="caution">
    <text evidence="4">The sequence shown here is derived from an EMBL/GenBank/DDBJ whole genome shotgun (WGS) entry which is preliminary data.</text>
</comment>
<keyword evidence="1" id="KW-0378">Hydrolase</keyword>
<protein>
    <submittedName>
        <fullName evidence="4">Metallo-beta-lactamase family protein</fullName>
    </submittedName>
</protein>
<dbReference type="AlphaFoldDB" id="A0A839E4N7"/>
<feature type="domain" description="Metallo-beta-lactamase" evidence="2">
    <location>
        <begin position="19"/>
        <end position="236"/>
    </location>
</feature>
<gene>
    <name evidence="4" type="ORF">FHX53_000314</name>
</gene>
<sequence>MADDDRPTLRFLGGTGTVTGSRFLLEAGGSRILIDCGLFQGYKQLRLRNRAPFPIPPSSIDAVVLTHAHLDHSGYLPALVRDGFAGPIVCSAGTASLVGLLWPDSAYLLEEEARFAARKGYSKHAAPAPLYTTADAERALERVSVRRFGETIALPGRVEAELHHAGHILGAAHIRLRSAGRSLHVSGDLGRADDALMIPPEPLAALPPTNALLVESTYGNRAHPVTDPAEELAPVLERVLGRGGVVMIPAFAVGRAQALLLHLSRLRRAGRIPRVPIYLNSPMAVDATAMYRAHPDEHRVAGDDLADLYELATMVHSVDDSKLLNLRGGPMVIVAASGMLTGGRILHHLAAYGGDPRNAIVLTGYQAGGTRGAALAAGADSVRIFGREVPIAAEVVQLQSMSAHADAEQILDWMRGASVERAYIVHGEPDAADVLRGRIERELGVRARVPEQGEQVEV</sequence>
<evidence type="ECO:0000313" key="5">
    <source>
        <dbReference type="Proteomes" id="UP000585905"/>
    </source>
</evidence>
<dbReference type="GO" id="GO:0016787">
    <property type="term" value="F:hydrolase activity"/>
    <property type="evidence" value="ECO:0007669"/>
    <property type="project" value="UniProtKB-KW"/>
</dbReference>
<dbReference type="Pfam" id="PF10996">
    <property type="entry name" value="Beta-Casp"/>
    <property type="match status" value="1"/>
</dbReference>
<dbReference type="Gene3D" id="3.40.50.10890">
    <property type="match status" value="1"/>
</dbReference>
<feature type="domain" description="Beta-Casp" evidence="3">
    <location>
        <begin position="256"/>
        <end position="375"/>
    </location>
</feature>